<feature type="compositionally biased region" description="Polar residues" evidence="1">
    <location>
        <begin position="18"/>
        <end position="31"/>
    </location>
</feature>
<feature type="compositionally biased region" description="Basic and acidic residues" evidence="1">
    <location>
        <begin position="68"/>
        <end position="80"/>
    </location>
</feature>
<keyword evidence="3" id="KW-1185">Reference proteome</keyword>
<dbReference type="AlphaFoldDB" id="A0A8K0DKC5"/>
<feature type="compositionally biased region" description="Basic and acidic residues" evidence="1">
    <location>
        <begin position="87"/>
        <end position="98"/>
    </location>
</feature>
<protein>
    <submittedName>
        <fullName evidence="2">Uncharacterized protein</fullName>
    </submittedName>
</protein>
<name>A0A8K0DKC5_IGNLU</name>
<comment type="caution">
    <text evidence="2">The sequence shown here is derived from an EMBL/GenBank/DDBJ whole genome shotgun (WGS) entry which is preliminary data.</text>
</comment>
<proteinExistence type="predicted"/>
<feature type="region of interest" description="Disordered" evidence="1">
    <location>
        <begin position="1"/>
        <end position="39"/>
    </location>
</feature>
<dbReference type="EMBL" id="VTPC01000461">
    <property type="protein sequence ID" value="KAF2905704.1"/>
    <property type="molecule type" value="Genomic_DNA"/>
</dbReference>
<feature type="non-terminal residue" evidence="2">
    <location>
        <position position="1"/>
    </location>
</feature>
<organism evidence="2 3">
    <name type="scientific">Ignelater luminosus</name>
    <name type="common">Cucubano</name>
    <name type="synonym">Pyrophorus luminosus</name>
    <dbReference type="NCBI Taxonomy" id="2038154"/>
    <lineage>
        <taxon>Eukaryota</taxon>
        <taxon>Metazoa</taxon>
        <taxon>Ecdysozoa</taxon>
        <taxon>Arthropoda</taxon>
        <taxon>Hexapoda</taxon>
        <taxon>Insecta</taxon>
        <taxon>Pterygota</taxon>
        <taxon>Neoptera</taxon>
        <taxon>Endopterygota</taxon>
        <taxon>Coleoptera</taxon>
        <taxon>Polyphaga</taxon>
        <taxon>Elateriformia</taxon>
        <taxon>Elateroidea</taxon>
        <taxon>Elateridae</taxon>
        <taxon>Agrypninae</taxon>
        <taxon>Pyrophorini</taxon>
        <taxon>Ignelater</taxon>
    </lineage>
</organism>
<reference evidence="2" key="1">
    <citation type="submission" date="2019-08" db="EMBL/GenBank/DDBJ databases">
        <title>The genome of the North American firefly Photinus pyralis.</title>
        <authorList>
            <consortium name="Photinus pyralis genome working group"/>
            <person name="Fallon T.R."/>
            <person name="Sander Lower S.E."/>
            <person name="Weng J.-K."/>
        </authorList>
    </citation>
    <scope>NUCLEOTIDE SEQUENCE</scope>
    <source>
        <strain evidence="2">TRF0915ILg1</strain>
        <tissue evidence="2">Whole body</tissue>
    </source>
</reference>
<feature type="compositionally biased region" description="Polar residues" evidence="1">
    <location>
        <begin position="104"/>
        <end position="113"/>
    </location>
</feature>
<evidence type="ECO:0000256" key="1">
    <source>
        <dbReference type="SAM" id="MobiDB-lite"/>
    </source>
</evidence>
<sequence length="113" mass="12526">MLVKPSHSPTEDERQDETITTTAKGHPNTTGDPDLEKLKSSSGKIKENLEMIANVFAVGEAGAIPQTRADDADLTEKPESIYEMDFGPDKEMFPREAGRVPQRRAQQNETNLK</sequence>
<evidence type="ECO:0000313" key="2">
    <source>
        <dbReference type="EMBL" id="KAF2905704.1"/>
    </source>
</evidence>
<feature type="region of interest" description="Disordered" evidence="1">
    <location>
        <begin position="67"/>
        <end position="113"/>
    </location>
</feature>
<dbReference type="Proteomes" id="UP000801492">
    <property type="component" value="Unassembled WGS sequence"/>
</dbReference>
<gene>
    <name evidence="2" type="ORF">ILUMI_00473</name>
</gene>
<accession>A0A8K0DKC5</accession>
<evidence type="ECO:0000313" key="3">
    <source>
        <dbReference type="Proteomes" id="UP000801492"/>
    </source>
</evidence>